<dbReference type="PATRIC" id="fig|1653476.3.peg.99"/>
<evidence type="ECO:0000313" key="3">
    <source>
        <dbReference type="Proteomes" id="UP000068196"/>
    </source>
</evidence>
<dbReference type="STRING" id="1653476.THC_0093"/>
<evidence type="ECO:0000256" key="1">
    <source>
        <dbReference type="SAM" id="SignalP"/>
    </source>
</evidence>
<gene>
    <name evidence="2" type="ORF">THC_0093</name>
</gene>
<evidence type="ECO:0000313" key="2">
    <source>
        <dbReference type="EMBL" id="BAU22499.1"/>
    </source>
</evidence>
<keyword evidence="3" id="KW-1185">Reference proteome</keyword>
<dbReference type="AlphaFoldDB" id="A0A0U5AET2"/>
<feature type="signal peptide" evidence="1">
    <location>
        <begin position="1"/>
        <end position="20"/>
    </location>
</feature>
<keyword evidence="1" id="KW-0732">Signal</keyword>
<protein>
    <submittedName>
        <fullName evidence="2">Cytochrome C</fullName>
    </submittedName>
</protein>
<dbReference type="EMBL" id="AP014945">
    <property type="protein sequence ID" value="BAU22499.1"/>
    <property type="molecule type" value="Genomic_DNA"/>
</dbReference>
<dbReference type="Pfam" id="PF22297">
    <property type="entry name" value="PccH"/>
    <property type="match status" value="1"/>
</dbReference>
<organism evidence="2 3">
    <name type="scientific">Caldimicrobium thiodismutans</name>
    <dbReference type="NCBI Taxonomy" id="1653476"/>
    <lineage>
        <taxon>Bacteria</taxon>
        <taxon>Pseudomonadati</taxon>
        <taxon>Thermodesulfobacteriota</taxon>
        <taxon>Thermodesulfobacteria</taxon>
        <taxon>Thermodesulfobacteriales</taxon>
        <taxon>Thermodesulfobacteriaceae</taxon>
        <taxon>Caldimicrobium</taxon>
    </lineage>
</organism>
<name>A0A0U5AET2_9BACT</name>
<dbReference type="KEGG" id="cthi:THC_0093"/>
<sequence>MRKGVLFLLMSFAFVNLSKAEEITYRKHIKPVMDSKCISCHGPDSPEYDGFKEEKSKWLSKGKGPRMDTYSHLIFYVGWRDTGAIMRRLDDGKNTPDGKPGNMYKYLGDTEEERQRNLELFKKWVGNWTLKRWKEITKEELEAIKVKY</sequence>
<reference evidence="3" key="2">
    <citation type="journal article" date="2016" name="Int. J. Syst. Evol. Microbiol.">
        <title>Caldimicrobium thiodismutans sp. nov., a sulfur-disproportionating bacterium isolated from a hot spring.</title>
        <authorList>
            <person name="Kojima H."/>
            <person name="Umezawa K."/>
            <person name="Fukui M."/>
        </authorList>
    </citation>
    <scope>NUCLEOTIDE SEQUENCE [LARGE SCALE GENOMIC DNA]</scope>
    <source>
        <strain evidence="3">TF1</strain>
    </source>
</reference>
<proteinExistence type="predicted"/>
<dbReference type="RefSeq" id="WP_068511759.1">
    <property type="nucleotide sequence ID" value="NZ_AP014945.1"/>
</dbReference>
<dbReference type="OrthoDB" id="5405613at2"/>
<reference evidence="2 3" key="1">
    <citation type="journal article" date="2016" name="Int. J. Syst. Evol. Microbiol.">
        <title>Caldimicrobium thiodismutans sp. nov., a sulfur-disproportionating bacterium isolated from a hot spring, and emended description of the genus Caldimicrobium.</title>
        <authorList>
            <person name="Kojima H."/>
            <person name="Umezawa K."/>
            <person name="Fukui M."/>
        </authorList>
    </citation>
    <scope>NUCLEOTIDE SEQUENCE [LARGE SCALE GENOMIC DNA]</scope>
    <source>
        <strain evidence="2 3">TF1</strain>
    </source>
</reference>
<accession>A0A0U5AET2</accession>
<dbReference type="Proteomes" id="UP000068196">
    <property type="component" value="Chromosome"/>
</dbReference>
<feature type="chain" id="PRO_5006854884" evidence="1">
    <location>
        <begin position="21"/>
        <end position="148"/>
    </location>
</feature>